<dbReference type="Pfam" id="PF08387">
    <property type="entry name" value="FBD"/>
    <property type="match status" value="1"/>
</dbReference>
<accession>A0A2G2YIS4</accession>
<dbReference type="Proteomes" id="UP000222542">
    <property type="component" value="Unassembled WGS sequence"/>
</dbReference>
<reference evidence="2 3" key="1">
    <citation type="journal article" date="2014" name="Nat. Genet.">
        <title>Genome sequence of the hot pepper provides insights into the evolution of pungency in Capsicum species.</title>
        <authorList>
            <person name="Kim S."/>
            <person name="Park M."/>
            <person name="Yeom S.I."/>
            <person name="Kim Y.M."/>
            <person name="Lee J.M."/>
            <person name="Lee H.A."/>
            <person name="Seo E."/>
            <person name="Choi J."/>
            <person name="Cheong K."/>
            <person name="Kim K.T."/>
            <person name="Jung K."/>
            <person name="Lee G.W."/>
            <person name="Oh S.K."/>
            <person name="Bae C."/>
            <person name="Kim S.B."/>
            <person name="Lee H.Y."/>
            <person name="Kim S.Y."/>
            <person name="Kim M.S."/>
            <person name="Kang B.C."/>
            <person name="Jo Y.D."/>
            <person name="Yang H.B."/>
            <person name="Jeong H.J."/>
            <person name="Kang W.H."/>
            <person name="Kwon J.K."/>
            <person name="Shin C."/>
            <person name="Lim J.Y."/>
            <person name="Park J.H."/>
            <person name="Huh J.H."/>
            <person name="Kim J.S."/>
            <person name="Kim B.D."/>
            <person name="Cohen O."/>
            <person name="Paran I."/>
            <person name="Suh M.C."/>
            <person name="Lee S.B."/>
            <person name="Kim Y.K."/>
            <person name="Shin Y."/>
            <person name="Noh S.J."/>
            <person name="Park J."/>
            <person name="Seo Y.S."/>
            <person name="Kwon S.Y."/>
            <person name="Kim H.A."/>
            <person name="Park J.M."/>
            <person name="Kim H.J."/>
            <person name="Choi S.B."/>
            <person name="Bosland P.W."/>
            <person name="Reeves G."/>
            <person name="Jo S.H."/>
            <person name="Lee B.W."/>
            <person name="Cho H.T."/>
            <person name="Choi H.S."/>
            <person name="Lee M.S."/>
            <person name="Yu Y."/>
            <person name="Do Choi Y."/>
            <person name="Park B.S."/>
            <person name="van Deynze A."/>
            <person name="Ashrafi H."/>
            <person name="Hill T."/>
            <person name="Kim W.T."/>
            <person name="Pai H.S."/>
            <person name="Ahn H.K."/>
            <person name="Yeam I."/>
            <person name="Giovannoni J.J."/>
            <person name="Rose J.K."/>
            <person name="Sorensen I."/>
            <person name="Lee S.J."/>
            <person name="Kim R.W."/>
            <person name="Choi I.Y."/>
            <person name="Choi B.S."/>
            <person name="Lim J.S."/>
            <person name="Lee Y.H."/>
            <person name="Choi D."/>
        </authorList>
    </citation>
    <scope>NUCLEOTIDE SEQUENCE [LARGE SCALE GENOMIC DNA]</scope>
    <source>
        <strain evidence="3">cv. CM334</strain>
    </source>
</reference>
<keyword evidence="3" id="KW-1185">Reference proteome</keyword>
<dbReference type="SMART" id="SM00579">
    <property type="entry name" value="FBD"/>
    <property type="match status" value="1"/>
</dbReference>
<organism evidence="2 3">
    <name type="scientific">Capsicum annuum</name>
    <name type="common">Capsicum pepper</name>
    <dbReference type="NCBI Taxonomy" id="4072"/>
    <lineage>
        <taxon>Eukaryota</taxon>
        <taxon>Viridiplantae</taxon>
        <taxon>Streptophyta</taxon>
        <taxon>Embryophyta</taxon>
        <taxon>Tracheophyta</taxon>
        <taxon>Spermatophyta</taxon>
        <taxon>Magnoliopsida</taxon>
        <taxon>eudicotyledons</taxon>
        <taxon>Gunneridae</taxon>
        <taxon>Pentapetalae</taxon>
        <taxon>asterids</taxon>
        <taxon>lamiids</taxon>
        <taxon>Solanales</taxon>
        <taxon>Solanaceae</taxon>
        <taxon>Solanoideae</taxon>
        <taxon>Capsiceae</taxon>
        <taxon>Capsicum</taxon>
    </lineage>
</organism>
<evidence type="ECO:0000313" key="3">
    <source>
        <dbReference type="Proteomes" id="UP000222542"/>
    </source>
</evidence>
<dbReference type="OMA" id="ISDCFTH"/>
<evidence type="ECO:0000259" key="1">
    <source>
        <dbReference type="SMART" id="SM00579"/>
    </source>
</evidence>
<dbReference type="EMBL" id="AYRZ02000010">
    <property type="protein sequence ID" value="PHT69644.1"/>
    <property type="molecule type" value="Genomic_DNA"/>
</dbReference>
<reference evidence="2 3" key="2">
    <citation type="journal article" date="2017" name="Genome Biol.">
        <title>New reference genome sequences of hot pepper reveal the massive evolution of plant disease-resistance genes by retroduplication.</title>
        <authorList>
            <person name="Kim S."/>
            <person name="Park J."/>
            <person name="Yeom S.I."/>
            <person name="Kim Y.M."/>
            <person name="Seo E."/>
            <person name="Kim K.T."/>
            <person name="Kim M.S."/>
            <person name="Lee J.M."/>
            <person name="Cheong K."/>
            <person name="Shin H.S."/>
            <person name="Kim S.B."/>
            <person name="Han K."/>
            <person name="Lee J."/>
            <person name="Park M."/>
            <person name="Lee H.A."/>
            <person name="Lee H.Y."/>
            <person name="Lee Y."/>
            <person name="Oh S."/>
            <person name="Lee J.H."/>
            <person name="Choi E."/>
            <person name="Choi E."/>
            <person name="Lee S.E."/>
            <person name="Jeon J."/>
            <person name="Kim H."/>
            <person name="Choi G."/>
            <person name="Song H."/>
            <person name="Lee J."/>
            <person name="Lee S.C."/>
            <person name="Kwon J.K."/>
            <person name="Lee H.Y."/>
            <person name="Koo N."/>
            <person name="Hong Y."/>
            <person name="Kim R.W."/>
            <person name="Kang W.H."/>
            <person name="Huh J.H."/>
            <person name="Kang B.C."/>
            <person name="Yang T.J."/>
            <person name="Lee Y.H."/>
            <person name="Bennetzen J.L."/>
            <person name="Choi D."/>
        </authorList>
    </citation>
    <scope>NUCLEOTIDE SEQUENCE [LARGE SCALE GENOMIC DNA]</scope>
    <source>
        <strain evidence="3">cv. CM334</strain>
    </source>
</reference>
<dbReference type="Gramene" id="PHT69644">
    <property type="protein sequence ID" value="PHT69644"/>
    <property type="gene ID" value="T459_24748"/>
</dbReference>
<comment type="caution">
    <text evidence="2">The sequence shown here is derived from an EMBL/GenBank/DDBJ whole genome shotgun (WGS) entry which is preliminary data.</text>
</comment>
<sequence>MQSISRFRNLQVWNSLHVDLEILKSTSVEFPSCRSRDFEIYKCGIPFMEVHVLCTTLDLNSMSDNIVLNFVFRVWRHLQKIDITNEVDTSTLDSKSALPPEHSYWEKKEISDCFTHHLRFVTIRRFTGHVREIRLINHVIKNAAVLKKLVIHCSNSISTQGAAATMGLLLVPRASIDVSIVLMNMPLRRSCY</sequence>
<evidence type="ECO:0000313" key="2">
    <source>
        <dbReference type="EMBL" id="PHT69644.1"/>
    </source>
</evidence>
<gene>
    <name evidence="2" type="ORF">T459_24748</name>
</gene>
<proteinExistence type="predicted"/>
<name>A0A2G2YIS4_CAPAN</name>
<protein>
    <recommendedName>
        <fullName evidence="1">FBD domain-containing protein</fullName>
    </recommendedName>
</protein>
<feature type="domain" description="FBD" evidence="1">
    <location>
        <begin position="112"/>
        <end position="183"/>
    </location>
</feature>
<dbReference type="AlphaFoldDB" id="A0A2G2YIS4"/>
<dbReference type="InterPro" id="IPR006566">
    <property type="entry name" value="FBD"/>
</dbReference>